<sequence>MFAANNPPILGERDKQAITSRLTSVKLPYTFVNNPSETDRFKKQRIPESNLEAKLLTDEALSGLLRLAVDGIQHFEMNDDVSVPETPMERLQRYERSADPIRQFGHECLKDQDSEYVVKAGIMIMYNTWAKSRGHELGPNTHQTLHDAVQGTAELNYATSRPDPADYADAYLLLQPCQSRYSSMIPRMTFQIT</sequence>
<dbReference type="Proteomes" id="UP000030710">
    <property type="component" value="Unassembled WGS sequence"/>
</dbReference>
<dbReference type="EMBL" id="KE356561">
    <property type="protein sequence ID" value="ERG94269.1"/>
    <property type="molecule type" value="Genomic_DNA"/>
</dbReference>
<dbReference type="HOGENOM" id="CLU_1405965_0_0_2"/>
<protein>
    <submittedName>
        <fullName evidence="1">Uncharacterized protein</fullName>
    </submittedName>
</protein>
<dbReference type="eggNOG" id="arCOG06914">
    <property type="taxonomic scope" value="Archaea"/>
</dbReference>
<organism evidence="1 2">
    <name type="scientific">Haloquadratum walsbyi J07HQW2</name>
    <dbReference type="NCBI Taxonomy" id="1238425"/>
    <lineage>
        <taxon>Archaea</taxon>
        <taxon>Methanobacteriati</taxon>
        <taxon>Methanobacteriota</taxon>
        <taxon>Stenosarchaea group</taxon>
        <taxon>Halobacteria</taxon>
        <taxon>Halobacteriales</taxon>
        <taxon>Haloferacaceae</taxon>
        <taxon>Haloquadratum</taxon>
    </lineage>
</organism>
<name>U1MV37_9EURY</name>
<evidence type="ECO:0000313" key="1">
    <source>
        <dbReference type="EMBL" id="ERG94269.1"/>
    </source>
</evidence>
<dbReference type="AlphaFoldDB" id="U1MV37"/>
<gene>
    <name evidence="1" type="ORF">J07HQW2_00703</name>
</gene>
<proteinExistence type="predicted"/>
<evidence type="ECO:0000313" key="2">
    <source>
        <dbReference type="Proteomes" id="UP000030710"/>
    </source>
</evidence>
<reference evidence="1 2" key="1">
    <citation type="journal article" date="2013" name="PLoS ONE">
        <title>Assembly-driven community genomics of a hypersaline microbial ecosystem.</title>
        <authorList>
            <person name="Podell S."/>
            <person name="Ugalde J.A."/>
            <person name="Narasingarao P."/>
            <person name="Banfield J.F."/>
            <person name="Heidelberg K.B."/>
            <person name="Allen E.E."/>
        </authorList>
    </citation>
    <scope>NUCLEOTIDE SEQUENCE [LARGE SCALE GENOMIC DNA]</scope>
    <source>
        <strain evidence="2">J07HQW2</strain>
    </source>
</reference>
<accession>U1MV37</accession>